<keyword evidence="1" id="KW-0472">Membrane</keyword>
<reference evidence="2 3" key="1">
    <citation type="submission" date="2019-09" db="EMBL/GenBank/DDBJ databases">
        <title>Genome sequence and assembly of Adhaeribacter sp.</title>
        <authorList>
            <person name="Chhetri G."/>
        </authorList>
    </citation>
    <scope>NUCLEOTIDE SEQUENCE [LARGE SCALE GENOMIC DNA]</scope>
    <source>
        <strain evidence="2 3">DK36</strain>
    </source>
</reference>
<feature type="transmembrane region" description="Helical" evidence="1">
    <location>
        <begin position="157"/>
        <end position="179"/>
    </location>
</feature>
<feature type="transmembrane region" description="Helical" evidence="1">
    <location>
        <begin position="130"/>
        <end position="151"/>
    </location>
</feature>
<evidence type="ECO:0000256" key="1">
    <source>
        <dbReference type="SAM" id="Phobius"/>
    </source>
</evidence>
<proteinExistence type="predicted"/>
<dbReference type="Pfam" id="PF22503">
    <property type="entry name" value="DUF6992"/>
    <property type="match status" value="1"/>
</dbReference>
<dbReference type="EMBL" id="VWSF01000029">
    <property type="protein sequence ID" value="KAA5539939.1"/>
    <property type="molecule type" value="Genomic_DNA"/>
</dbReference>
<evidence type="ECO:0000313" key="2">
    <source>
        <dbReference type="EMBL" id="KAA5539939.1"/>
    </source>
</evidence>
<keyword evidence="3" id="KW-1185">Reference proteome</keyword>
<gene>
    <name evidence="2" type="ORF">F0145_23400</name>
</gene>
<dbReference type="RefSeq" id="WP_150092599.1">
    <property type="nucleotide sequence ID" value="NZ_VWSF01000029.1"/>
</dbReference>
<dbReference type="InterPro" id="IPR054261">
    <property type="entry name" value="DUF6992"/>
</dbReference>
<keyword evidence="1" id="KW-1133">Transmembrane helix</keyword>
<keyword evidence="1" id="KW-0812">Transmembrane</keyword>
<organism evidence="2 3">
    <name type="scientific">Adhaeribacter rhizoryzae</name>
    <dbReference type="NCBI Taxonomy" id="2607907"/>
    <lineage>
        <taxon>Bacteria</taxon>
        <taxon>Pseudomonadati</taxon>
        <taxon>Bacteroidota</taxon>
        <taxon>Cytophagia</taxon>
        <taxon>Cytophagales</taxon>
        <taxon>Hymenobacteraceae</taxon>
        <taxon>Adhaeribacter</taxon>
    </lineage>
</organism>
<accession>A0A5M6D2P2</accession>
<evidence type="ECO:0000313" key="3">
    <source>
        <dbReference type="Proteomes" id="UP000323426"/>
    </source>
</evidence>
<comment type="caution">
    <text evidence="2">The sequence shown here is derived from an EMBL/GenBank/DDBJ whole genome shotgun (WGS) entry which is preliminary data.</text>
</comment>
<dbReference type="AlphaFoldDB" id="A0A5M6D2P2"/>
<feature type="transmembrane region" description="Helical" evidence="1">
    <location>
        <begin position="54"/>
        <end position="78"/>
    </location>
</feature>
<name>A0A5M6D2P2_9BACT</name>
<dbReference type="Proteomes" id="UP000323426">
    <property type="component" value="Unassembled WGS sequence"/>
</dbReference>
<protein>
    <submittedName>
        <fullName evidence="2">Uncharacterized protein</fullName>
    </submittedName>
</protein>
<sequence>MTIFFFCTSNLKPLLLQACPLLQAIILLGLSYSNKAQPEASLNFDRRMKQLKTGHATVLAIWAGLNIITGGILMLIAAEDQLSYFSAMNSSWGVVNLGVAWFLYSHHNEVFNQPQTLLQQMYHQRHAEKMILFSIGLDLAFIASGFALQLLGHSLGISYPVLCKGFGTSVILQGAFLLVQDTFFYQLHLKNRKKVYPLWQQQLVEGR</sequence>
<feature type="transmembrane region" description="Helical" evidence="1">
    <location>
        <begin position="84"/>
        <end position="104"/>
    </location>
</feature>